<feature type="region of interest" description="Disordered" evidence="1">
    <location>
        <begin position="192"/>
        <end position="211"/>
    </location>
</feature>
<proteinExistence type="predicted"/>
<protein>
    <recommendedName>
        <fullName evidence="4">NYN domain-containing protein</fullName>
    </recommendedName>
</protein>
<evidence type="ECO:0000313" key="3">
    <source>
        <dbReference type="Proteomes" id="UP001642406"/>
    </source>
</evidence>
<dbReference type="EMBL" id="CAWUHC010000058">
    <property type="protein sequence ID" value="CAK7226245.1"/>
    <property type="molecule type" value="Genomic_DNA"/>
</dbReference>
<dbReference type="Gene3D" id="3.40.50.1010">
    <property type="entry name" value="5'-nuclease"/>
    <property type="match status" value="1"/>
</dbReference>
<gene>
    <name evidence="2" type="ORF">SBRCBS47491_006166</name>
</gene>
<name>A0ABP0C3K3_9PEZI</name>
<dbReference type="PANTHER" id="PTHR15837">
    <property type="entry name" value="RAN GUANINE NUCLEOTIDE RELEASE FACTOR"/>
    <property type="match status" value="1"/>
</dbReference>
<evidence type="ECO:0008006" key="4">
    <source>
        <dbReference type="Google" id="ProtNLM"/>
    </source>
</evidence>
<reference evidence="2 3" key="1">
    <citation type="submission" date="2024-01" db="EMBL/GenBank/DDBJ databases">
        <authorList>
            <person name="Allen C."/>
            <person name="Tagirdzhanova G."/>
        </authorList>
    </citation>
    <scope>NUCLEOTIDE SEQUENCE [LARGE SCALE GENOMIC DNA]</scope>
</reference>
<feature type="region of interest" description="Disordered" evidence="1">
    <location>
        <begin position="1"/>
        <end position="85"/>
    </location>
</feature>
<dbReference type="CDD" id="cd18724">
    <property type="entry name" value="PIN_LabA-like"/>
    <property type="match status" value="1"/>
</dbReference>
<feature type="region of interest" description="Disordered" evidence="1">
    <location>
        <begin position="119"/>
        <end position="140"/>
    </location>
</feature>
<feature type="compositionally biased region" description="Polar residues" evidence="1">
    <location>
        <begin position="49"/>
        <end position="60"/>
    </location>
</feature>
<evidence type="ECO:0000256" key="1">
    <source>
        <dbReference type="SAM" id="MobiDB-lite"/>
    </source>
</evidence>
<comment type="caution">
    <text evidence="2">The sequence shown here is derived from an EMBL/GenBank/DDBJ whole genome shotgun (WGS) entry which is preliminary data.</text>
</comment>
<organism evidence="2 3">
    <name type="scientific">Sporothrix bragantina</name>
    <dbReference type="NCBI Taxonomy" id="671064"/>
    <lineage>
        <taxon>Eukaryota</taxon>
        <taxon>Fungi</taxon>
        <taxon>Dikarya</taxon>
        <taxon>Ascomycota</taxon>
        <taxon>Pezizomycotina</taxon>
        <taxon>Sordariomycetes</taxon>
        <taxon>Sordariomycetidae</taxon>
        <taxon>Ophiostomatales</taxon>
        <taxon>Ophiostomataceae</taxon>
        <taxon>Sporothrix</taxon>
    </lineage>
</organism>
<feature type="region of interest" description="Disordered" evidence="1">
    <location>
        <begin position="388"/>
        <end position="446"/>
    </location>
</feature>
<sequence>MIPISTTLEIPLPGAGGRGNVSPPAIERPPSPKLGNFSSIFDDWPGGLSSVSDEPTTSDSGDPVKFLQSADSHVRSSARSASNVPRGPAYSVGFLSGLDFSTIESPSRTPDSLLLDTISEDESGQDDDDKDEQGDVKGGVSSALLSGRADLFTLTPEVVIASASTSPSASLAAVTAKAVAAVASVSTPTRPIAISRSPKRTPAHAGSFGRSNTQQALLGQYDLLYPLGSVPTPMIPSAPLALAGSPMLNHPIQPLAWYTKEEKLNLLELKLKAEYKRDRSLKFSAGTDASASDARSSIHVFVDLSNIVIGFYNRIRADRSIPQEKKMKAPPFFFEAFARILERDRKPVRRVTAGSAPDSNNRLSWPLYMRQADALGYEMNILSRVTKSIPSPRLRPSNKYASGYNQGHKKTTSRGNNDSHMFSDMYSSDDAYGPSSPPPPSSFKLGEQGVDEILHLKMCQSLLDHDIGTIVLATGDAAEAEFSDGFLKHAERALKCGWCVELLSWKMGISNAWRELERKQKGTGLFRIIELDKYSEDLLDMSIE</sequence>
<keyword evidence="3" id="KW-1185">Reference proteome</keyword>
<dbReference type="InterPro" id="IPR007681">
    <property type="entry name" value="Mog1"/>
</dbReference>
<feature type="compositionally biased region" description="Acidic residues" evidence="1">
    <location>
        <begin position="119"/>
        <end position="132"/>
    </location>
</feature>
<dbReference type="Proteomes" id="UP001642406">
    <property type="component" value="Unassembled WGS sequence"/>
</dbReference>
<evidence type="ECO:0000313" key="2">
    <source>
        <dbReference type="EMBL" id="CAK7226245.1"/>
    </source>
</evidence>
<dbReference type="PANTHER" id="PTHR15837:SF5">
    <property type="entry name" value="NYN DOMAIN-CONTAINING PROTEIN"/>
    <property type="match status" value="1"/>
</dbReference>
<accession>A0ABP0C3K3</accession>
<feature type="compositionally biased region" description="Polar residues" evidence="1">
    <location>
        <begin position="69"/>
        <end position="83"/>
    </location>
</feature>